<name>A0ABT7PKJ1_9BACT</name>
<dbReference type="Pfam" id="PF07394">
    <property type="entry name" value="DUF1501"/>
    <property type="match status" value="1"/>
</dbReference>
<dbReference type="EMBL" id="JASZZN010000011">
    <property type="protein sequence ID" value="MDM4017009.1"/>
    <property type="molecule type" value="Genomic_DNA"/>
</dbReference>
<organism evidence="2 3">
    <name type="scientific">Roseiconus lacunae</name>
    <dbReference type="NCBI Taxonomy" id="2605694"/>
    <lineage>
        <taxon>Bacteria</taxon>
        <taxon>Pseudomonadati</taxon>
        <taxon>Planctomycetota</taxon>
        <taxon>Planctomycetia</taxon>
        <taxon>Pirellulales</taxon>
        <taxon>Pirellulaceae</taxon>
        <taxon>Roseiconus</taxon>
    </lineage>
</organism>
<feature type="region of interest" description="Disordered" evidence="1">
    <location>
        <begin position="231"/>
        <end position="252"/>
    </location>
</feature>
<dbReference type="Proteomes" id="UP001239462">
    <property type="component" value="Unassembled WGS sequence"/>
</dbReference>
<evidence type="ECO:0000256" key="1">
    <source>
        <dbReference type="SAM" id="MobiDB-lite"/>
    </source>
</evidence>
<reference evidence="2 3" key="1">
    <citation type="submission" date="2023-06" db="EMBL/GenBank/DDBJ databases">
        <title>Roseiconus lacunae JC819 isolated from Gulf of Mannar region, Tamil Nadu.</title>
        <authorList>
            <person name="Pk S."/>
            <person name="Ch S."/>
            <person name="Ch V.R."/>
        </authorList>
    </citation>
    <scope>NUCLEOTIDE SEQUENCE [LARGE SCALE GENOMIC DNA]</scope>
    <source>
        <strain evidence="2 3">JC819</strain>
    </source>
</reference>
<sequence>MNSTFTRRKLLRTGIASSAALSLHHDVVCPAVLCNAAEQSKADQNILVVIELAGGNDGLNTIIPHSDDEYRKARPNLRIDRQQCLAINSDRGFHPALTGFASLLEKGMLSIVHGVGYPPPNRSHFESMDIWHSCQRKDQSRIDGWVGRFLESLPRQGSNDPPALHLGREQQPFALMSREIRVPSIQSLQQFRLRSNQSVNLSDAIESIAATPAPADNDLLRFIQSSTSSAISTSKRMEETRKQIPENSTYPKTPLAEKLRTVASLIASKLQTRVYYVRLDGFDTHANQPDAHAALLREVGDATEAFINDLQGRGEADRVLVMCFSEFGRRVAENASDGTDHGTAAPVFFAGGKIRVGEIGEIPSLTDLDQGDLKHHTDFRSVYATVLQDWLECESEAILNGNFSPLELFGTKTS</sequence>
<dbReference type="PANTHER" id="PTHR43737">
    <property type="entry name" value="BLL7424 PROTEIN"/>
    <property type="match status" value="1"/>
</dbReference>
<accession>A0ABT7PKJ1</accession>
<gene>
    <name evidence="2" type="ORF">QTN89_16290</name>
</gene>
<dbReference type="PANTHER" id="PTHR43737:SF1">
    <property type="entry name" value="DUF1501 DOMAIN-CONTAINING PROTEIN"/>
    <property type="match status" value="1"/>
</dbReference>
<dbReference type="InterPro" id="IPR010869">
    <property type="entry name" value="DUF1501"/>
</dbReference>
<proteinExistence type="predicted"/>
<evidence type="ECO:0000313" key="3">
    <source>
        <dbReference type="Proteomes" id="UP001239462"/>
    </source>
</evidence>
<protein>
    <submittedName>
        <fullName evidence="2">DUF1501 domain-containing protein</fullName>
    </submittedName>
</protein>
<feature type="compositionally biased region" description="Basic and acidic residues" evidence="1">
    <location>
        <begin position="235"/>
        <end position="244"/>
    </location>
</feature>
<keyword evidence="3" id="KW-1185">Reference proteome</keyword>
<evidence type="ECO:0000313" key="2">
    <source>
        <dbReference type="EMBL" id="MDM4017009.1"/>
    </source>
</evidence>
<comment type="caution">
    <text evidence="2">The sequence shown here is derived from an EMBL/GenBank/DDBJ whole genome shotgun (WGS) entry which is preliminary data.</text>
</comment>
<dbReference type="RefSeq" id="WP_289164549.1">
    <property type="nucleotide sequence ID" value="NZ_JASZZN010000011.1"/>
</dbReference>